<protein>
    <submittedName>
        <fullName evidence="1">Uncharacterized protein</fullName>
    </submittedName>
</protein>
<gene>
    <name evidence="1" type="ORF">TU73_10400</name>
</gene>
<dbReference type="PATRIC" id="fig|75588.4.peg.4474"/>
<dbReference type="AlphaFoldDB" id="A0A0R2YD57"/>
<organism evidence="1 2">
    <name type="scientific">Pseudomonas libanensis</name>
    <dbReference type="NCBI Taxonomy" id="75588"/>
    <lineage>
        <taxon>Bacteria</taxon>
        <taxon>Pseudomonadati</taxon>
        <taxon>Pseudomonadota</taxon>
        <taxon>Gammaproteobacteria</taxon>
        <taxon>Pseudomonadales</taxon>
        <taxon>Pseudomonadaceae</taxon>
        <taxon>Pseudomonas</taxon>
    </lineage>
</organism>
<evidence type="ECO:0000313" key="2">
    <source>
        <dbReference type="Proteomes" id="UP000051446"/>
    </source>
</evidence>
<name>A0A0R2YD57_9PSED</name>
<dbReference type="RefSeq" id="WP_057012099.1">
    <property type="nucleotide sequence ID" value="NZ_JYLH01000005.1"/>
</dbReference>
<proteinExistence type="predicted"/>
<reference evidence="1 2" key="1">
    <citation type="submission" date="2015-02" db="EMBL/GenBank/DDBJ databases">
        <title>Pseudomonas helleri sp. nov. and Pseudomonas weihenstephanensis sp. nov., isolated from raw cows milk.</title>
        <authorList>
            <person name="von Neubeck M."/>
            <person name="Huptas C."/>
            <person name="Wenning M."/>
            <person name="Scherer S."/>
        </authorList>
    </citation>
    <scope>NUCLEOTIDE SEQUENCE [LARGE SCALE GENOMIC DNA]</scope>
    <source>
        <strain evidence="1 2">DSM 17149</strain>
    </source>
</reference>
<sequence length="134" mass="14727">MNKAAQQKKHTRITYGKMVSVTIRGRDGSFKALLSSADDVVERHVTKSLSSSVLSQKDSTHRPVRAPHLAGLERDLEELKKVVAALAVRSVAHEEKAADFDVEGLTVLDANTAYQLLDNPPEPTDTLRNLLALR</sequence>
<dbReference type="Proteomes" id="UP000051446">
    <property type="component" value="Unassembled WGS sequence"/>
</dbReference>
<comment type="caution">
    <text evidence="1">The sequence shown here is derived from an EMBL/GenBank/DDBJ whole genome shotgun (WGS) entry which is preliminary data.</text>
</comment>
<evidence type="ECO:0000313" key="1">
    <source>
        <dbReference type="EMBL" id="KRP46370.1"/>
    </source>
</evidence>
<accession>A0A0R2YD57</accession>
<dbReference type="EMBL" id="JYLH01000005">
    <property type="protein sequence ID" value="KRP46370.1"/>
    <property type="molecule type" value="Genomic_DNA"/>
</dbReference>